<evidence type="ECO:0000256" key="1">
    <source>
        <dbReference type="SAM" id="MobiDB-lite"/>
    </source>
</evidence>
<proteinExistence type="predicted"/>
<sequence>MDFGSLFQPSVTEALYSAELVFWSSNSEFFMWRRSSRKSISVHSVIDRRTYEACSIENSRLVGIHRTDIRYNRASLSKIKQREPPGRRILAAALFVRTCKQWNYPFPVRIYPDDSQPVADLPPGKHQERETNGKIPSICKPPQTTSNAVKLS</sequence>
<protein>
    <submittedName>
        <fullName evidence="2">Uncharacterized protein</fullName>
    </submittedName>
</protein>
<reference evidence="2 3" key="1">
    <citation type="submission" date="2015-07" db="EMBL/GenBank/DDBJ databases">
        <title>The genome of Melipona quadrifasciata.</title>
        <authorList>
            <person name="Pan H."/>
            <person name="Kapheim K."/>
        </authorList>
    </citation>
    <scope>NUCLEOTIDE SEQUENCE [LARGE SCALE GENOMIC DNA]</scope>
    <source>
        <strain evidence="2">0111107301</strain>
        <tissue evidence="2">Whole body</tissue>
    </source>
</reference>
<gene>
    <name evidence="2" type="ORF">WN51_02831</name>
</gene>
<keyword evidence="3" id="KW-1185">Reference proteome</keyword>
<name>A0A0M9A8S3_9HYME</name>
<evidence type="ECO:0000313" key="2">
    <source>
        <dbReference type="EMBL" id="KOX79565.1"/>
    </source>
</evidence>
<dbReference type="EMBL" id="KQ435711">
    <property type="protein sequence ID" value="KOX79565.1"/>
    <property type="molecule type" value="Genomic_DNA"/>
</dbReference>
<feature type="compositionally biased region" description="Polar residues" evidence="1">
    <location>
        <begin position="142"/>
        <end position="152"/>
    </location>
</feature>
<feature type="region of interest" description="Disordered" evidence="1">
    <location>
        <begin position="114"/>
        <end position="152"/>
    </location>
</feature>
<organism evidence="2 3">
    <name type="scientific">Melipona quadrifasciata</name>
    <dbReference type="NCBI Taxonomy" id="166423"/>
    <lineage>
        <taxon>Eukaryota</taxon>
        <taxon>Metazoa</taxon>
        <taxon>Ecdysozoa</taxon>
        <taxon>Arthropoda</taxon>
        <taxon>Hexapoda</taxon>
        <taxon>Insecta</taxon>
        <taxon>Pterygota</taxon>
        <taxon>Neoptera</taxon>
        <taxon>Endopterygota</taxon>
        <taxon>Hymenoptera</taxon>
        <taxon>Apocrita</taxon>
        <taxon>Aculeata</taxon>
        <taxon>Apoidea</taxon>
        <taxon>Anthophila</taxon>
        <taxon>Apidae</taxon>
        <taxon>Melipona</taxon>
    </lineage>
</organism>
<feature type="compositionally biased region" description="Basic and acidic residues" evidence="1">
    <location>
        <begin position="123"/>
        <end position="132"/>
    </location>
</feature>
<accession>A0A0M9A8S3</accession>
<evidence type="ECO:0000313" key="3">
    <source>
        <dbReference type="Proteomes" id="UP000053105"/>
    </source>
</evidence>
<dbReference type="AlphaFoldDB" id="A0A0M9A8S3"/>
<dbReference type="Proteomes" id="UP000053105">
    <property type="component" value="Unassembled WGS sequence"/>
</dbReference>